<keyword evidence="2" id="KW-1185">Reference proteome</keyword>
<name>A0A917U0V5_9ACTN</name>
<reference evidence="1" key="1">
    <citation type="journal article" date="2014" name="Int. J. Syst. Evol. Microbiol.">
        <title>Complete genome sequence of Corynebacterium casei LMG S-19264T (=DSM 44701T), isolated from a smear-ripened cheese.</title>
        <authorList>
            <consortium name="US DOE Joint Genome Institute (JGI-PGF)"/>
            <person name="Walter F."/>
            <person name="Albersmeier A."/>
            <person name="Kalinowski J."/>
            <person name="Ruckert C."/>
        </authorList>
    </citation>
    <scope>NUCLEOTIDE SEQUENCE</scope>
    <source>
        <strain evidence="1">JCM 19831</strain>
    </source>
</reference>
<organism evidence="1 2">
    <name type="scientific">Dactylosporangium sucinum</name>
    <dbReference type="NCBI Taxonomy" id="1424081"/>
    <lineage>
        <taxon>Bacteria</taxon>
        <taxon>Bacillati</taxon>
        <taxon>Actinomycetota</taxon>
        <taxon>Actinomycetes</taxon>
        <taxon>Micromonosporales</taxon>
        <taxon>Micromonosporaceae</taxon>
        <taxon>Dactylosporangium</taxon>
    </lineage>
</organism>
<reference evidence="1" key="2">
    <citation type="submission" date="2020-09" db="EMBL/GenBank/DDBJ databases">
        <authorList>
            <person name="Sun Q."/>
            <person name="Ohkuma M."/>
        </authorList>
    </citation>
    <scope>NUCLEOTIDE SEQUENCE</scope>
    <source>
        <strain evidence="1">JCM 19831</strain>
    </source>
</reference>
<protein>
    <submittedName>
        <fullName evidence="1">Uncharacterized protein</fullName>
    </submittedName>
</protein>
<accession>A0A917U0V5</accession>
<evidence type="ECO:0000313" key="1">
    <source>
        <dbReference type="EMBL" id="GGM50218.1"/>
    </source>
</evidence>
<dbReference type="AlphaFoldDB" id="A0A917U0V5"/>
<proteinExistence type="predicted"/>
<sequence>MTVLPSTTVAAACRSVEERAGLSRAAEFNVISRIGSPGSVEDARLYEQRQFAVHRSYELVINELQNDEFRRIGDHDYIRFRDAGADKPQIGRTPCGVTVSGSKSLRFDAMYSGRSNV</sequence>
<dbReference type="EMBL" id="BMPI01000032">
    <property type="protein sequence ID" value="GGM50218.1"/>
    <property type="molecule type" value="Genomic_DNA"/>
</dbReference>
<dbReference type="Proteomes" id="UP000642070">
    <property type="component" value="Unassembled WGS sequence"/>
</dbReference>
<evidence type="ECO:0000313" key="2">
    <source>
        <dbReference type="Proteomes" id="UP000642070"/>
    </source>
</evidence>
<comment type="caution">
    <text evidence="1">The sequence shown here is derived from an EMBL/GenBank/DDBJ whole genome shotgun (WGS) entry which is preliminary data.</text>
</comment>
<gene>
    <name evidence="1" type="ORF">GCM10007977_059950</name>
</gene>